<reference evidence="3" key="1">
    <citation type="submission" date="2013-09" db="EMBL/GenBank/DDBJ databases">
        <title>Corchorus olitorius genome sequencing.</title>
        <authorList>
            <person name="Alam M."/>
            <person name="Haque M.S."/>
            <person name="Islam M.S."/>
            <person name="Emdad E.M."/>
            <person name="Islam M.M."/>
            <person name="Ahmed B."/>
            <person name="Halim A."/>
            <person name="Hossen Q.M.M."/>
            <person name="Hossain M.Z."/>
            <person name="Ahmed R."/>
            <person name="Khan M.M."/>
            <person name="Islam R."/>
            <person name="Rashid M.M."/>
            <person name="Khan S.A."/>
            <person name="Rahman M.S."/>
            <person name="Alam M."/>
            <person name="Yahiya A.S."/>
            <person name="Khan M.S."/>
            <person name="Azam M.S."/>
            <person name="Haque T."/>
            <person name="Lashkar M.Z.H."/>
            <person name="Akhand A.I."/>
            <person name="Morshed G."/>
            <person name="Roy S."/>
            <person name="Uddin K.S."/>
            <person name="Rabeya T."/>
            <person name="Hossain A.S."/>
            <person name="Chowdhury A."/>
            <person name="Snigdha A.R."/>
            <person name="Mortoza M.S."/>
            <person name="Matin S.A."/>
            <person name="Hoque S.M.E."/>
            <person name="Islam M.K."/>
            <person name="Roy D.K."/>
            <person name="Haider R."/>
            <person name="Moosa M.M."/>
            <person name="Elias S.M."/>
            <person name="Hasan A.M."/>
            <person name="Jahan S."/>
            <person name="Shafiuddin M."/>
            <person name="Mahmood N."/>
            <person name="Shommy N.S."/>
        </authorList>
    </citation>
    <scope>NUCLEOTIDE SEQUENCE [LARGE SCALE GENOMIC DNA]</scope>
    <source>
        <strain evidence="3">cv. O-4</strain>
    </source>
</reference>
<dbReference type="EMBL" id="AWUE01004192">
    <property type="protein sequence ID" value="OMP13473.1"/>
    <property type="molecule type" value="Genomic_DNA"/>
</dbReference>
<proteinExistence type="predicted"/>
<gene>
    <name evidence="2" type="ORF">COLO4_01615</name>
</gene>
<feature type="compositionally biased region" description="Basic residues" evidence="1">
    <location>
        <begin position="1"/>
        <end position="15"/>
    </location>
</feature>
<evidence type="ECO:0000256" key="1">
    <source>
        <dbReference type="SAM" id="MobiDB-lite"/>
    </source>
</evidence>
<feature type="region of interest" description="Disordered" evidence="1">
    <location>
        <begin position="1"/>
        <end position="23"/>
    </location>
</feature>
<accession>A0A1R3L284</accession>
<comment type="caution">
    <text evidence="2">The sequence shown here is derived from an EMBL/GenBank/DDBJ whole genome shotgun (WGS) entry which is preliminary data.</text>
</comment>
<evidence type="ECO:0000313" key="3">
    <source>
        <dbReference type="Proteomes" id="UP000187203"/>
    </source>
</evidence>
<organism evidence="2 3">
    <name type="scientific">Corchorus olitorius</name>
    <dbReference type="NCBI Taxonomy" id="93759"/>
    <lineage>
        <taxon>Eukaryota</taxon>
        <taxon>Viridiplantae</taxon>
        <taxon>Streptophyta</taxon>
        <taxon>Embryophyta</taxon>
        <taxon>Tracheophyta</taxon>
        <taxon>Spermatophyta</taxon>
        <taxon>Magnoliopsida</taxon>
        <taxon>eudicotyledons</taxon>
        <taxon>Gunneridae</taxon>
        <taxon>Pentapetalae</taxon>
        <taxon>rosids</taxon>
        <taxon>malvids</taxon>
        <taxon>Malvales</taxon>
        <taxon>Malvaceae</taxon>
        <taxon>Grewioideae</taxon>
        <taxon>Apeibeae</taxon>
        <taxon>Corchorus</taxon>
    </lineage>
</organism>
<evidence type="ECO:0000313" key="2">
    <source>
        <dbReference type="EMBL" id="OMP13473.1"/>
    </source>
</evidence>
<keyword evidence="3" id="KW-1185">Reference proteome</keyword>
<sequence>MRRFARRPARRRWRPGPRQAQAPGRCVWMERQSAWWWSPAAWLVHGRPAVLPARDQPRALCFLDPSAQQPVVVHGQVGDAVGGVGGRGTAVAEAGAGAFRGQPVAGQAVRALVFAIVAGRRRRLHMENIASCGDVEQGPRALVVSERIHVGREGLVEAFGVVFVAIARNAARHGLEGQLDRARGGAVE</sequence>
<name>A0A1R3L284_9ROSI</name>
<dbReference type="AlphaFoldDB" id="A0A1R3L284"/>
<dbReference type="Proteomes" id="UP000187203">
    <property type="component" value="Unassembled WGS sequence"/>
</dbReference>
<feature type="non-terminal residue" evidence="2">
    <location>
        <position position="188"/>
    </location>
</feature>
<protein>
    <submittedName>
        <fullName evidence="2">Uncharacterized protein</fullName>
    </submittedName>
</protein>